<name>A0A316Z2H5_9BASI</name>
<protein>
    <submittedName>
        <fullName evidence="2">Uncharacterized protein</fullName>
    </submittedName>
</protein>
<dbReference type="EMBL" id="KZ819301">
    <property type="protein sequence ID" value="PWN95990.1"/>
    <property type="molecule type" value="Genomic_DNA"/>
</dbReference>
<evidence type="ECO:0000313" key="3">
    <source>
        <dbReference type="Proteomes" id="UP000245946"/>
    </source>
</evidence>
<dbReference type="AlphaFoldDB" id="A0A316Z2H5"/>
<keyword evidence="3" id="KW-1185">Reference proteome</keyword>
<gene>
    <name evidence="2" type="ORF">FA09DRAFT_102401</name>
</gene>
<feature type="compositionally biased region" description="Basic residues" evidence="1">
    <location>
        <begin position="61"/>
        <end position="77"/>
    </location>
</feature>
<feature type="region of interest" description="Disordered" evidence="1">
    <location>
        <begin position="61"/>
        <end position="90"/>
    </location>
</feature>
<sequence>MQRAPITTPPCRAQLCVALRQRTPQRRAARREGTGEVLLRQADPITSRALLWWPISGVRPQRRRKDRRRRARRPRARRGPDARAGATSGRAVRIGPARGASCGKLAVRGGRAEDAHDALRCRLWNALQQRCIGGRSKARSGARRSCVGGQRRCRERGGAAVAQLQRRHRACHAQTALGPRRAVLLVV</sequence>
<accession>A0A316Z2H5</accession>
<proteinExistence type="predicted"/>
<reference evidence="2 3" key="1">
    <citation type="journal article" date="2018" name="Mol. Biol. Evol.">
        <title>Broad Genomic Sampling Reveals a Smut Pathogenic Ancestry of the Fungal Clade Ustilaginomycotina.</title>
        <authorList>
            <person name="Kijpornyongpan T."/>
            <person name="Mondo S.J."/>
            <person name="Barry K."/>
            <person name="Sandor L."/>
            <person name="Lee J."/>
            <person name="Lipzen A."/>
            <person name="Pangilinan J."/>
            <person name="LaButti K."/>
            <person name="Hainaut M."/>
            <person name="Henrissat B."/>
            <person name="Grigoriev I.V."/>
            <person name="Spatafora J.W."/>
            <person name="Aime M.C."/>
        </authorList>
    </citation>
    <scope>NUCLEOTIDE SEQUENCE [LARGE SCALE GENOMIC DNA]</scope>
    <source>
        <strain evidence="2 3">MCA 4186</strain>
    </source>
</reference>
<evidence type="ECO:0000313" key="2">
    <source>
        <dbReference type="EMBL" id="PWN95990.1"/>
    </source>
</evidence>
<evidence type="ECO:0000256" key="1">
    <source>
        <dbReference type="SAM" id="MobiDB-lite"/>
    </source>
</evidence>
<organism evidence="2 3">
    <name type="scientific">Tilletiopsis washingtonensis</name>
    <dbReference type="NCBI Taxonomy" id="58919"/>
    <lineage>
        <taxon>Eukaryota</taxon>
        <taxon>Fungi</taxon>
        <taxon>Dikarya</taxon>
        <taxon>Basidiomycota</taxon>
        <taxon>Ustilaginomycotina</taxon>
        <taxon>Exobasidiomycetes</taxon>
        <taxon>Entylomatales</taxon>
        <taxon>Entylomatales incertae sedis</taxon>
        <taxon>Tilletiopsis</taxon>
    </lineage>
</organism>
<dbReference type="Proteomes" id="UP000245946">
    <property type="component" value="Unassembled WGS sequence"/>
</dbReference>
<dbReference type="RefSeq" id="XP_025596269.1">
    <property type="nucleotide sequence ID" value="XM_025738948.1"/>
</dbReference>
<dbReference type="GeneID" id="37266494"/>